<organism evidence="1 2">
    <name type="scientific">Gossypium arboreum</name>
    <name type="common">Tree cotton</name>
    <name type="synonym">Gossypium nanking</name>
    <dbReference type="NCBI Taxonomy" id="29729"/>
    <lineage>
        <taxon>Eukaryota</taxon>
        <taxon>Viridiplantae</taxon>
        <taxon>Streptophyta</taxon>
        <taxon>Embryophyta</taxon>
        <taxon>Tracheophyta</taxon>
        <taxon>Spermatophyta</taxon>
        <taxon>Magnoliopsida</taxon>
        <taxon>eudicotyledons</taxon>
        <taxon>Gunneridae</taxon>
        <taxon>Pentapetalae</taxon>
        <taxon>rosids</taxon>
        <taxon>malvids</taxon>
        <taxon>Malvales</taxon>
        <taxon>Malvaceae</taxon>
        <taxon>Malvoideae</taxon>
        <taxon>Gossypium</taxon>
    </lineage>
</organism>
<sequence>MYIPVPTCTLSSTYSSRLLIELPLELPVEHSEYYRIQWDFTPKCLIYSQCYLISHITCFSLLSYSRVCSHRLLGIRNIYRTTQPLAEYTRPVPRCKNKCHIHHELRPQLNEFRCHKYHELKPQLNEFRS</sequence>
<evidence type="ECO:0000313" key="1">
    <source>
        <dbReference type="EMBL" id="KHG03914.1"/>
    </source>
</evidence>
<keyword evidence="2" id="KW-1185">Reference proteome</keyword>
<proteinExistence type="predicted"/>
<dbReference type="EMBL" id="JRRC01397280">
    <property type="protein sequence ID" value="KHG03914.1"/>
    <property type="molecule type" value="Genomic_DNA"/>
</dbReference>
<protein>
    <submittedName>
        <fullName evidence="1">Bifunctional coenzyme PQQ synthesis C/D</fullName>
    </submittedName>
</protein>
<accession>A0A0B0MWN5</accession>
<gene>
    <name evidence="1" type="ORF">F383_26512</name>
</gene>
<dbReference type="Proteomes" id="UP000032142">
    <property type="component" value="Unassembled WGS sequence"/>
</dbReference>
<name>A0A0B0MWN5_GOSAR</name>
<reference evidence="2" key="1">
    <citation type="submission" date="2014-09" db="EMBL/GenBank/DDBJ databases">
        <authorList>
            <person name="Mudge J."/>
            <person name="Ramaraj T."/>
            <person name="Lindquist I.E."/>
            <person name="Bharti A.K."/>
            <person name="Sundararajan A."/>
            <person name="Cameron C.T."/>
            <person name="Woodward J.E."/>
            <person name="May G.D."/>
            <person name="Brubaker C."/>
            <person name="Broadhvest J."/>
            <person name="Wilkins T.A."/>
        </authorList>
    </citation>
    <scope>NUCLEOTIDE SEQUENCE</scope>
    <source>
        <strain evidence="2">cv. AKA8401</strain>
    </source>
</reference>
<dbReference type="AlphaFoldDB" id="A0A0B0MWN5"/>
<comment type="caution">
    <text evidence="1">The sequence shown here is derived from an EMBL/GenBank/DDBJ whole genome shotgun (WGS) entry which is preliminary data.</text>
</comment>
<evidence type="ECO:0000313" key="2">
    <source>
        <dbReference type="Proteomes" id="UP000032142"/>
    </source>
</evidence>